<feature type="transmembrane region" description="Helical" evidence="2">
    <location>
        <begin position="12"/>
        <end position="31"/>
    </location>
</feature>
<keyword evidence="2" id="KW-0812">Transmembrane</keyword>
<sequence length="97" mass="10869">MKNKLDWLKNRKVIFISGITLSTLGVTTYLLKDEENRTKTKQLLGKLKPAGSSNLSVEKSELQKAGTPDPMDTEDNKMVSEGSTFSVQYYNKVRNGN</sequence>
<feature type="region of interest" description="Disordered" evidence="1">
    <location>
        <begin position="42"/>
        <end position="82"/>
    </location>
</feature>
<evidence type="ECO:0000313" key="4">
    <source>
        <dbReference type="Proteomes" id="UP000626844"/>
    </source>
</evidence>
<keyword evidence="4" id="KW-1185">Reference proteome</keyword>
<evidence type="ECO:0000313" key="3">
    <source>
        <dbReference type="EMBL" id="MBD1378963.1"/>
    </source>
</evidence>
<protein>
    <submittedName>
        <fullName evidence="3">Uncharacterized protein</fullName>
    </submittedName>
</protein>
<keyword evidence="2" id="KW-1133">Transmembrane helix</keyword>
<dbReference type="EMBL" id="JACXAI010000002">
    <property type="protein sequence ID" value="MBD1378963.1"/>
    <property type="molecule type" value="Genomic_DNA"/>
</dbReference>
<keyword evidence="2" id="KW-0472">Membrane</keyword>
<evidence type="ECO:0000256" key="2">
    <source>
        <dbReference type="SAM" id="Phobius"/>
    </source>
</evidence>
<reference evidence="3" key="1">
    <citation type="submission" date="2020-09" db="EMBL/GenBank/DDBJ databases">
        <title>A novel bacterium of genus Bacillus, isolated from South China Sea.</title>
        <authorList>
            <person name="Huang H."/>
            <person name="Mo K."/>
            <person name="Hu Y."/>
        </authorList>
    </citation>
    <scope>NUCLEOTIDE SEQUENCE</scope>
    <source>
        <strain evidence="3">IB182487</strain>
    </source>
</reference>
<dbReference type="AlphaFoldDB" id="A0A926RUV0"/>
<dbReference type="RefSeq" id="WP_191155181.1">
    <property type="nucleotide sequence ID" value="NZ_JACXAI010000002.1"/>
</dbReference>
<evidence type="ECO:0000256" key="1">
    <source>
        <dbReference type="SAM" id="MobiDB-lite"/>
    </source>
</evidence>
<organism evidence="3 4">
    <name type="scientific">Metabacillus arenae</name>
    <dbReference type="NCBI Taxonomy" id="2771434"/>
    <lineage>
        <taxon>Bacteria</taxon>
        <taxon>Bacillati</taxon>
        <taxon>Bacillota</taxon>
        <taxon>Bacilli</taxon>
        <taxon>Bacillales</taxon>
        <taxon>Bacillaceae</taxon>
        <taxon>Metabacillus</taxon>
    </lineage>
</organism>
<accession>A0A926RUV0</accession>
<proteinExistence type="predicted"/>
<comment type="caution">
    <text evidence="3">The sequence shown here is derived from an EMBL/GenBank/DDBJ whole genome shotgun (WGS) entry which is preliminary data.</text>
</comment>
<dbReference type="Proteomes" id="UP000626844">
    <property type="component" value="Unassembled WGS sequence"/>
</dbReference>
<name>A0A926RUV0_9BACI</name>
<gene>
    <name evidence="3" type="ORF">IC621_01860</name>
</gene>